<name>A0A6A3C5S2_HIBSY</name>
<dbReference type="GO" id="GO:0071555">
    <property type="term" value="P:cell wall organization"/>
    <property type="evidence" value="ECO:0007669"/>
    <property type="project" value="UniProtKB-KW"/>
</dbReference>
<dbReference type="InterPro" id="IPR005069">
    <property type="entry name" value="Nucl-diP-sugar_transferase"/>
</dbReference>
<comment type="caution">
    <text evidence="4">The sequence shown here is derived from an EMBL/GenBank/DDBJ whole genome shotgun (WGS) entry which is preliminary data.</text>
</comment>
<keyword evidence="5" id="KW-1185">Reference proteome</keyword>
<dbReference type="PANTHER" id="PTHR46038:SF38">
    <property type="entry name" value="GLYCOSYLTRANSFERASE-RELATED"/>
    <property type="match status" value="1"/>
</dbReference>
<dbReference type="SUPFAM" id="SSF53448">
    <property type="entry name" value="Nucleotide-diphospho-sugar transferases"/>
    <property type="match status" value="1"/>
</dbReference>
<dbReference type="PANTHER" id="PTHR46038">
    <property type="entry name" value="EXPRESSED PROTEIN-RELATED"/>
    <property type="match status" value="1"/>
</dbReference>
<evidence type="ECO:0000313" key="4">
    <source>
        <dbReference type="EMBL" id="KAE8724565.1"/>
    </source>
</evidence>
<feature type="domain" description="Nucleotide-diphospho-sugar transferase" evidence="3">
    <location>
        <begin position="4"/>
        <end position="168"/>
    </location>
</feature>
<proteinExistence type="inferred from homology"/>
<gene>
    <name evidence="4" type="ORF">F3Y22_tig00010263pilonHSYRG00097</name>
</gene>
<sequence>MHKLLDHLVIVALDQNAYNRCRIVHKHCYVLVTMGVDFHQEAYFRTPQYLKMMWTRIDFLRTVLQLGYSFVFTDADIMWFRDPFPRFFSDADFQIECDKFLGGSDDMKNRPNGGFNYVKSNNRTIAFYKLWCSSREIYPKYHDQDVLNKIKLDPLIRKMWIEDTILGYGLLRRSLPTEQSLECGVYNACKLLYRLECREMKHLLNELMGREMELCFQCKQGQITIPTGDEASKDTIVDFKSF</sequence>
<keyword evidence="2" id="KW-0333">Golgi apparatus</keyword>
<dbReference type="AlphaFoldDB" id="A0A6A3C5S2"/>
<evidence type="ECO:0000313" key="5">
    <source>
        <dbReference type="Proteomes" id="UP000436088"/>
    </source>
</evidence>
<keyword evidence="2" id="KW-0812">Transmembrane</keyword>
<dbReference type="InterPro" id="IPR044821">
    <property type="entry name" value="At1g28695/At4g15970-like"/>
</dbReference>
<dbReference type="EMBL" id="VEPZ02000459">
    <property type="protein sequence ID" value="KAE8724565.1"/>
    <property type="molecule type" value="Genomic_DNA"/>
</dbReference>
<dbReference type="GO" id="GO:0000139">
    <property type="term" value="C:Golgi membrane"/>
    <property type="evidence" value="ECO:0007669"/>
    <property type="project" value="UniProtKB-SubCell"/>
</dbReference>
<keyword evidence="2" id="KW-0735">Signal-anchor</keyword>
<keyword evidence="2" id="KW-0808">Transferase</keyword>
<evidence type="ECO:0000259" key="3">
    <source>
        <dbReference type="Pfam" id="PF03407"/>
    </source>
</evidence>
<protein>
    <recommendedName>
        <fullName evidence="2">Glycosyltransferase</fullName>
        <ecNumber evidence="2">2.4.2.-</ecNumber>
    </recommendedName>
</protein>
<evidence type="ECO:0000256" key="2">
    <source>
        <dbReference type="RuleBase" id="RU363055"/>
    </source>
</evidence>
<comment type="similarity">
    <text evidence="1 2">Belongs to the glycosyltransferase 77 family.</text>
</comment>
<accession>A0A6A3C5S2</accession>
<reference evidence="4" key="1">
    <citation type="submission" date="2019-09" db="EMBL/GenBank/DDBJ databases">
        <title>Draft genome information of white flower Hibiscus syriacus.</title>
        <authorList>
            <person name="Kim Y.-M."/>
        </authorList>
    </citation>
    <scope>NUCLEOTIDE SEQUENCE [LARGE SCALE GENOMIC DNA]</scope>
    <source>
        <strain evidence="4">YM2019G1</strain>
    </source>
</reference>
<keyword evidence="2" id="KW-0961">Cell wall biogenesis/degradation</keyword>
<keyword evidence="2" id="KW-0328">Glycosyltransferase</keyword>
<dbReference type="EC" id="2.4.2.-" evidence="2"/>
<comment type="subcellular location">
    <subcellularLocation>
        <location evidence="2">Golgi apparatus membrane</location>
        <topology evidence="2">Single-pass type II membrane protein</topology>
    </subcellularLocation>
</comment>
<dbReference type="Proteomes" id="UP000436088">
    <property type="component" value="Unassembled WGS sequence"/>
</dbReference>
<organism evidence="4 5">
    <name type="scientific">Hibiscus syriacus</name>
    <name type="common">Rose of Sharon</name>
    <dbReference type="NCBI Taxonomy" id="106335"/>
    <lineage>
        <taxon>Eukaryota</taxon>
        <taxon>Viridiplantae</taxon>
        <taxon>Streptophyta</taxon>
        <taxon>Embryophyta</taxon>
        <taxon>Tracheophyta</taxon>
        <taxon>Spermatophyta</taxon>
        <taxon>Magnoliopsida</taxon>
        <taxon>eudicotyledons</taxon>
        <taxon>Gunneridae</taxon>
        <taxon>Pentapetalae</taxon>
        <taxon>rosids</taxon>
        <taxon>malvids</taxon>
        <taxon>Malvales</taxon>
        <taxon>Malvaceae</taxon>
        <taxon>Malvoideae</taxon>
        <taxon>Hibiscus</taxon>
    </lineage>
</organism>
<dbReference type="Pfam" id="PF03407">
    <property type="entry name" value="Nucleotid_trans"/>
    <property type="match status" value="1"/>
</dbReference>
<evidence type="ECO:0000256" key="1">
    <source>
        <dbReference type="ARBA" id="ARBA00007033"/>
    </source>
</evidence>
<dbReference type="GO" id="GO:0016757">
    <property type="term" value="F:glycosyltransferase activity"/>
    <property type="evidence" value="ECO:0007669"/>
    <property type="project" value="UniProtKB-KW"/>
</dbReference>
<dbReference type="InterPro" id="IPR029044">
    <property type="entry name" value="Nucleotide-diphossugar_trans"/>
</dbReference>